<feature type="region of interest" description="Disordered" evidence="1">
    <location>
        <begin position="69"/>
        <end position="91"/>
    </location>
</feature>
<comment type="caution">
    <text evidence="2">The sequence shown here is derived from an EMBL/GenBank/DDBJ whole genome shotgun (WGS) entry which is preliminary data.</text>
</comment>
<evidence type="ECO:0000256" key="1">
    <source>
        <dbReference type="SAM" id="MobiDB-lite"/>
    </source>
</evidence>
<evidence type="ECO:0000313" key="3">
    <source>
        <dbReference type="Proteomes" id="UP000238563"/>
    </source>
</evidence>
<evidence type="ECO:0000313" key="2">
    <source>
        <dbReference type="EMBL" id="PRD58061.1"/>
    </source>
</evidence>
<feature type="compositionally biased region" description="Basic and acidic residues" evidence="1">
    <location>
        <begin position="74"/>
        <end position="91"/>
    </location>
</feature>
<gene>
    <name evidence="2" type="ORF">C5750_02665</name>
</gene>
<sequence>MKEENDGRSLERGSWGSLYAMLAIQGPPAPAFSGFCPMFHHRAKPPQPHEVFPREAEAPILSRLSKVSGSIPAGKDEEKDNLGWENVDKLV</sequence>
<dbReference type="AlphaFoldDB" id="A0A2S9JXJ8"/>
<name>A0A2S9JXJ8_9HYPH</name>
<reference evidence="2 3" key="1">
    <citation type="submission" date="2018-02" db="EMBL/GenBank/DDBJ databases">
        <title>The draft genome of Phyllobacterium myrsinacearum DSM5892.</title>
        <authorList>
            <person name="Li L."/>
            <person name="Liu L."/>
            <person name="Zhang X."/>
            <person name="Wang T."/>
        </authorList>
    </citation>
    <scope>NUCLEOTIDE SEQUENCE [LARGE SCALE GENOMIC DNA]</scope>
    <source>
        <strain evidence="2 3">DSM 5892</strain>
    </source>
</reference>
<dbReference type="Proteomes" id="UP000238563">
    <property type="component" value="Unassembled WGS sequence"/>
</dbReference>
<organism evidence="2 3">
    <name type="scientific">Phyllobacterium myrsinacearum</name>
    <dbReference type="NCBI Taxonomy" id="28101"/>
    <lineage>
        <taxon>Bacteria</taxon>
        <taxon>Pseudomonadati</taxon>
        <taxon>Pseudomonadota</taxon>
        <taxon>Alphaproteobacteria</taxon>
        <taxon>Hyphomicrobiales</taxon>
        <taxon>Phyllobacteriaceae</taxon>
        <taxon>Phyllobacterium</taxon>
    </lineage>
</organism>
<protein>
    <submittedName>
        <fullName evidence="2">Uncharacterized protein</fullName>
    </submittedName>
</protein>
<keyword evidence="3" id="KW-1185">Reference proteome</keyword>
<dbReference type="EMBL" id="PVBT01000001">
    <property type="protein sequence ID" value="PRD58061.1"/>
    <property type="molecule type" value="Genomic_DNA"/>
</dbReference>
<proteinExistence type="predicted"/>
<accession>A0A2S9JXJ8</accession>